<organism evidence="1 2">
    <name type="scientific">Sporanaerobium hydrogeniformans</name>
    <dbReference type="NCBI Taxonomy" id="3072179"/>
    <lineage>
        <taxon>Bacteria</taxon>
        <taxon>Bacillati</taxon>
        <taxon>Bacillota</taxon>
        <taxon>Clostridia</taxon>
        <taxon>Lachnospirales</taxon>
        <taxon>Lachnospiraceae</taxon>
        <taxon>Sporanaerobium</taxon>
    </lineage>
</organism>
<dbReference type="EMBL" id="PEDL01000010">
    <property type="protein sequence ID" value="PHV70507.1"/>
    <property type="molecule type" value="Genomic_DNA"/>
</dbReference>
<name>A0AC61DD34_9FIRM</name>
<sequence>MKNNFREPINAFTHLIGAGLSLIGTVFMLLLVDTNSPFMTTSIISICIFGLSLVLLYTTSGIYHLVQTTDAILVKLKKLDHSMIFILIAGSYTPFAMLSLTGAWKWGIIITVWSLALIGITLKILWIDMPRWLSTLFYIGMGWIALFALKPLYASLSLGGFLFLVGGGIMYTIGGIIYAIKKPNISPSFGFHELFHIFVMLGSACHYWAIFRYVL</sequence>
<reference evidence="1" key="1">
    <citation type="submission" date="2017-10" db="EMBL/GenBank/DDBJ databases">
        <title>Genome sequence of cellulolytic Lachnospiraceae bacterium XHS1971 isolated from hotspring sediment.</title>
        <authorList>
            <person name="Vasudevan G."/>
            <person name="Joshi A.J."/>
            <person name="Hivarkar S."/>
            <person name="Lanjekar V.B."/>
            <person name="Dhakephalkar P.K."/>
            <person name="Dagar S."/>
        </authorList>
    </citation>
    <scope>NUCLEOTIDE SEQUENCE</scope>
    <source>
        <strain evidence="1">XHS1971</strain>
    </source>
</reference>
<dbReference type="Proteomes" id="UP000224460">
    <property type="component" value="Unassembled WGS sequence"/>
</dbReference>
<comment type="caution">
    <text evidence="1">The sequence shown here is derived from an EMBL/GenBank/DDBJ whole genome shotgun (WGS) entry which is preliminary data.</text>
</comment>
<evidence type="ECO:0000313" key="1">
    <source>
        <dbReference type="EMBL" id="PHV70507.1"/>
    </source>
</evidence>
<gene>
    <name evidence="1" type="ORF">CS063_10495</name>
</gene>
<proteinExistence type="predicted"/>
<evidence type="ECO:0000313" key="2">
    <source>
        <dbReference type="Proteomes" id="UP000224460"/>
    </source>
</evidence>
<accession>A0AC61DD34</accession>
<protein>
    <submittedName>
        <fullName evidence="1">Hemolysin</fullName>
    </submittedName>
</protein>
<keyword evidence="2" id="KW-1185">Reference proteome</keyword>